<dbReference type="STRING" id="933084.A0A067QHI0"/>
<gene>
    <name evidence="1" type="ORF">JAAARDRAFT_203283</name>
</gene>
<sequence length="557" mass="62101">MHKCLTVTDIVTKIFQNLDGNESTLAALARTCQAFHAPALDVLWRVHHGLTALVKCLSPSSWAELRTTDAEGRTTNLTLVSESFRLMLSKYLIISTSQKIKRGLTPSDCTRFDYYAARVKTLRLPGERIYFGFTPSYPVDDGVFQELSRCRPNHILFPNLLELEWSYFDYSLPHSTIPSIHLFLSPSIKTFSLLRWGDLQQGAIDFLQFLRHTSPFIEVLTLPRSNGISVAGQLIAEICQFPHLRHLDVHFETIPPEEIVHLATLSNLEGLDLFLDNVFTINQLRSETHIFPLALTEHKPFAGLRSLRIGGKRTDLATCMALLSWISPCTLTELSFVTNPPSPALLRQNLAALSATCSHSTLQNLQMNVFSRNDVLGGEDIQSRTIDSASLFPLLAFHKLEHVELTSCPVALDDATLEKMAHAWPGLTVLHFESSLEAVNVTSVTLAGLIPLARICTRLVCLSIGLHAASQAIETRIEGTFPNPSLESLNLGRSTIVTSGSSLIADFLFHVFPKLTDFDVWNDIRDEGEASERCQAWGAVWTRYDQLSGGHLHVYDE</sequence>
<dbReference type="OrthoDB" id="3543113at2759"/>
<dbReference type="Proteomes" id="UP000027265">
    <property type="component" value="Unassembled WGS sequence"/>
</dbReference>
<protein>
    <recommendedName>
        <fullName evidence="3">F-box domain-containing protein</fullName>
    </recommendedName>
</protein>
<evidence type="ECO:0008006" key="3">
    <source>
        <dbReference type="Google" id="ProtNLM"/>
    </source>
</evidence>
<organism evidence="1 2">
    <name type="scientific">Jaapia argillacea MUCL 33604</name>
    <dbReference type="NCBI Taxonomy" id="933084"/>
    <lineage>
        <taxon>Eukaryota</taxon>
        <taxon>Fungi</taxon>
        <taxon>Dikarya</taxon>
        <taxon>Basidiomycota</taxon>
        <taxon>Agaricomycotina</taxon>
        <taxon>Agaricomycetes</taxon>
        <taxon>Agaricomycetidae</taxon>
        <taxon>Jaapiales</taxon>
        <taxon>Jaapiaceae</taxon>
        <taxon>Jaapia</taxon>
    </lineage>
</organism>
<keyword evidence="2" id="KW-1185">Reference proteome</keyword>
<dbReference type="EMBL" id="KL197711">
    <property type="protein sequence ID" value="KDQ62061.1"/>
    <property type="molecule type" value="Genomic_DNA"/>
</dbReference>
<proteinExistence type="predicted"/>
<dbReference type="PANTHER" id="PTHR13318">
    <property type="entry name" value="PARTNER OF PAIRED, ISOFORM B-RELATED"/>
    <property type="match status" value="1"/>
</dbReference>
<dbReference type="InterPro" id="IPR032675">
    <property type="entry name" value="LRR_dom_sf"/>
</dbReference>
<dbReference type="PANTHER" id="PTHR13318:SF95">
    <property type="entry name" value="F-BOX PROTEIN YLR352W"/>
    <property type="match status" value="1"/>
</dbReference>
<dbReference type="SUPFAM" id="SSF52047">
    <property type="entry name" value="RNI-like"/>
    <property type="match status" value="1"/>
</dbReference>
<dbReference type="GO" id="GO:0031146">
    <property type="term" value="P:SCF-dependent proteasomal ubiquitin-dependent protein catabolic process"/>
    <property type="evidence" value="ECO:0007669"/>
    <property type="project" value="TreeGrafter"/>
</dbReference>
<dbReference type="GO" id="GO:0019005">
    <property type="term" value="C:SCF ubiquitin ligase complex"/>
    <property type="evidence" value="ECO:0007669"/>
    <property type="project" value="TreeGrafter"/>
</dbReference>
<dbReference type="InParanoid" id="A0A067QHI0"/>
<reference evidence="2" key="1">
    <citation type="journal article" date="2014" name="Proc. Natl. Acad. Sci. U.S.A.">
        <title>Extensive sampling of basidiomycete genomes demonstrates inadequacy of the white-rot/brown-rot paradigm for wood decay fungi.</title>
        <authorList>
            <person name="Riley R."/>
            <person name="Salamov A.A."/>
            <person name="Brown D.W."/>
            <person name="Nagy L.G."/>
            <person name="Floudas D."/>
            <person name="Held B.W."/>
            <person name="Levasseur A."/>
            <person name="Lombard V."/>
            <person name="Morin E."/>
            <person name="Otillar R."/>
            <person name="Lindquist E.A."/>
            <person name="Sun H."/>
            <person name="LaButti K.M."/>
            <person name="Schmutz J."/>
            <person name="Jabbour D."/>
            <person name="Luo H."/>
            <person name="Baker S.E."/>
            <person name="Pisabarro A.G."/>
            <person name="Walton J.D."/>
            <person name="Blanchette R.A."/>
            <person name="Henrissat B."/>
            <person name="Martin F."/>
            <person name="Cullen D."/>
            <person name="Hibbett D.S."/>
            <person name="Grigoriev I.V."/>
        </authorList>
    </citation>
    <scope>NUCLEOTIDE SEQUENCE [LARGE SCALE GENOMIC DNA]</scope>
    <source>
        <strain evidence="2">MUCL 33604</strain>
    </source>
</reference>
<evidence type="ECO:0000313" key="1">
    <source>
        <dbReference type="EMBL" id="KDQ62061.1"/>
    </source>
</evidence>
<dbReference type="AlphaFoldDB" id="A0A067QHI0"/>
<accession>A0A067QHI0</accession>
<evidence type="ECO:0000313" key="2">
    <source>
        <dbReference type="Proteomes" id="UP000027265"/>
    </source>
</evidence>
<dbReference type="HOGENOM" id="CLU_021164_0_2_1"/>
<name>A0A067QHI0_9AGAM</name>
<dbReference type="Gene3D" id="3.80.10.10">
    <property type="entry name" value="Ribonuclease Inhibitor"/>
    <property type="match status" value="1"/>
</dbReference>